<protein>
    <recommendedName>
        <fullName evidence="3">Secreted protein</fullName>
    </recommendedName>
</protein>
<evidence type="ECO:0000313" key="2">
    <source>
        <dbReference type="Proteomes" id="UP000775213"/>
    </source>
</evidence>
<comment type="caution">
    <text evidence="1">The sequence shown here is derived from an EMBL/GenBank/DDBJ whole genome shotgun (WGS) entry which is preliminary data.</text>
</comment>
<sequence>MRSALLIVVSRWATTIVVRLTITCSNAVWTIRSDAESKALVASSRSRTLGCFTMALAIATLCFCPPDTFGSPDGLSWQLTGTGKTDSVQIKRPLTYLKDDSRLMDRSSELFRLKDDASMAGRIASTC</sequence>
<gene>
    <name evidence="1" type="ORF">IEQ34_013445</name>
</gene>
<organism evidence="1 2">
    <name type="scientific">Dendrobium chrysotoxum</name>
    <name type="common">Orchid</name>
    <dbReference type="NCBI Taxonomy" id="161865"/>
    <lineage>
        <taxon>Eukaryota</taxon>
        <taxon>Viridiplantae</taxon>
        <taxon>Streptophyta</taxon>
        <taxon>Embryophyta</taxon>
        <taxon>Tracheophyta</taxon>
        <taxon>Spermatophyta</taxon>
        <taxon>Magnoliopsida</taxon>
        <taxon>Liliopsida</taxon>
        <taxon>Asparagales</taxon>
        <taxon>Orchidaceae</taxon>
        <taxon>Epidendroideae</taxon>
        <taxon>Malaxideae</taxon>
        <taxon>Dendrobiinae</taxon>
        <taxon>Dendrobium</taxon>
    </lineage>
</organism>
<accession>A0AAV7G8X0</accession>
<dbReference type="EMBL" id="JAGFBR010000012">
    <property type="protein sequence ID" value="KAH0458130.1"/>
    <property type="molecule type" value="Genomic_DNA"/>
</dbReference>
<proteinExistence type="predicted"/>
<keyword evidence="2" id="KW-1185">Reference proteome</keyword>
<dbReference type="Proteomes" id="UP000775213">
    <property type="component" value="Unassembled WGS sequence"/>
</dbReference>
<name>A0AAV7G8X0_DENCH</name>
<reference evidence="1 2" key="1">
    <citation type="journal article" date="2021" name="Hortic Res">
        <title>Chromosome-scale assembly of the Dendrobium chrysotoxum genome enhances the understanding of orchid evolution.</title>
        <authorList>
            <person name="Zhang Y."/>
            <person name="Zhang G.Q."/>
            <person name="Zhang D."/>
            <person name="Liu X.D."/>
            <person name="Xu X.Y."/>
            <person name="Sun W.H."/>
            <person name="Yu X."/>
            <person name="Zhu X."/>
            <person name="Wang Z.W."/>
            <person name="Zhao X."/>
            <person name="Zhong W.Y."/>
            <person name="Chen H."/>
            <person name="Yin W.L."/>
            <person name="Huang T."/>
            <person name="Niu S.C."/>
            <person name="Liu Z.J."/>
        </authorList>
    </citation>
    <scope>NUCLEOTIDE SEQUENCE [LARGE SCALE GENOMIC DNA]</scope>
    <source>
        <strain evidence="1">Lindl</strain>
    </source>
</reference>
<evidence type="ECO:0008006" key="3">
    <source>
        <dbReference type="Google" id="ProtNLM"/>
    </source>
</evidence>
<evidence type="ECO:0000313" key="1">
    <source>
        <dbReference type="EMBL" id="KAH0458130.1"/>
    </source>
</evidence>
<dbReference type="AntiFam" id="ANF00062">
    <property type="entry name" value="Shadow ORF (opposite ABC transporter protein)"/>
</dbReference>
<dbReference type="AlphaFoldDB" id="A0AAV7G8X0"/>